<sequence length="167" mass="19265">MLIFLDTEFADFADREPISIGMVSEDGRHVFYAELQDFDRDRCSAFVRSTVWPLLGQIHGATVKRIDLPNRLRTWFATLPRRATIACDSQFDREVLGTVIGGPWPANLAGWFDLRPLIDTTVFDQAVSAYHDQPGRPWHHALHDAHAHRAGWLAWMDKRRRDNARQE</sequence>
<reference evidence="1 2" key="1">
    <citation type="submission" date="2018-07" db="EMBL/GenBank/DDBJ databases">
        <title>Crenobacter cavernae sp. nov., isolated from a karst cave.</title>
        <authorList>
            <person name="Zhu H."/>
        </authorList>
    </citation>
    <scope>NUCLEOTIDE SEQUENCE [LARGE SCALE GENOMIC DNA]</scope>
    <source>
        <strain evidence="1 2">K1W11S-77</strain>
    </source>
</reference>
<dbReference type="OrthoDB" id="6482216at2"/>
<dbReference type="InterPro" id="IPR012337">
    <property type="entry name" value="RNaseH-like_sf"/>
</dbReference>
<dbReference type="Gene3D" id="3.30.420.10">
    <property type="entry name" value="Ribonuclease H-like superfamily/Ribonuclease H"/>
    <property type="match status" value="1"/>
</dbReference>
<dbReference type="GO" id="GO:0003676">
    <property type="term" value="F:nucleic acid binding"/>
    <property type="evidence" value="ECO:0007669"/>
    <property type="project" value="InterPro"/>
</dbReference>
<dbReference type="Proteomes" id="UP000254537">
    <property type="component" value="Chromosome"/>
</dbReference>
<accession>A0A345Y2H7</accession>
<evidence type="ECO:0000313" key="1">
    <source>
        <dbReference type="EMBL" id="AXK38129.1"/>
    </source>
</evidence>
<dbReference type="AlphaFoldDB" id="A0A345Y2H7"/>
<dbReference type="EMBL" id="CP031337">
    <property type="protein sequence ID" value="AXK38129.1"/>
    <property type="molecule type" value="Genomic_DNA"/>
</dbReference>
<proteinExistence type="predicted"/>
<organism evidence="1 2">
    <name type="scientific">Crenobacter cavernae</name>
    <dbReference type="NCBI Taxonomy" id="2290923"/>
    <lineage>
        <taxon>Bacteria</taxon>
        <taxon>Pseudomonadati</taxon>
        <taxon>Pseudomonadota</taxon>
        <taxon>Betaproteobacteria</taxon>
        <taxon>Neisseriales</taxon>
        <taxon>Neisseriaceae</taxon>
        <taxon>Crenobacter</taxon>
    </lineage>
</organism>
<dbReference type="InterPro" id="IPR036397">
    <property type="entry name" value="RNaseH_sf"/>
</dbReference>
<protein>
    <submittedName>
        <fullName evidence="1">Uncharacterized protein</fullName>
    </submittedName>
</protein>
<evidence type="ECO:0000313" key="2">
    <source>
        <dbReference type="Proteomes" id="UP000254537"/>
    </source>
</evidence>
<dbReference type="SUPFAM" id="SSF53098">
    <property type="entry name" value="Ribonuclease H-like"/>
    <property type="match status" value="1"/>
</dbReference>
<dbReference type="KEGG" id="ccah:DWG20_01050"/>
<dbReference type="RefSeq" id="WP_115432011.1">
    <property type="nucleotide sequence ID" value="NZ_CP031337.1"/>
</dbReference>
<gene>
    <name evidence="1" type="ORF">DWG20_01050</name>
</gene>
<name>A0A345Y2H7_9NEIS</name>